<dbReference type="RefSeq" id="XP_031884737.2">
    <property type="nucleotide sequence ID" value="XM_032036253.2"/>
</dbReference>
<dbReference type="EMBL" id="ANPB02000008">
    <property type="protein sequence ID" value="KAF4478429.1"/>
    <property type="molecule type" value="Genomic_DNA"/>
</dbReference>
<dbReference type="InParanoid" id="A0A7J6INS5"/>
<comment type="similarity">
    <text evidence="1">Belongs to the Necrosis inducing protein (NPP1) family.</text>
</comment>
<feature type="region of interest" description="Disordered" evidence="3">
    <location>
        <begin position="55"/>
        <end position="75"/>
    </location>
</feature>
<organism evidence="4 5">
    <name type="scientific">Colletotrichum fructicola (strain Nara gc5)</name>
    <name type="common">Anthracnose fungus</name>
    <name type="synonym">Colletotrichum gloeosporioides (strain Nara gc5)</name>
    <dbReference type="NCBI Taxonomy" id="1213859"/>
    <lineage>
        <taxon>Eukaryota</taxon>
        <taxon>Fungi</taxon>
        <taxon>Dikarya</taxon>
        <taxon>Ascomycota</taxon>
        <taxon>Pezizomycotina</taxon>
        <taxon>Sordariomycetes</taxon>
        <taxon>Hypocreomycetidae</taxon>
        <taxon>Glomerellales</taxon>
        <taxon>Glomerellaceae</taxon>
        <taxon>Colletotrichum</taxon>
        <taxon>Colletotrichum gloeosporioides species complex</taxon>
    </lineage>
</organism>
<reference evidence="4 5" key="1">
    <citation type="submission" date="2012-08" db="EMBL/GenBank/DDBJ databases">
        <authorList>
            <person name="Gan P.H.P."/>
            <person name="Ikeda K."/>
            <person name="Irieda H."/>
            <person name="Narusaka M."/>
            <person name="O'Connell R.J."/>
            <person name="Narusaka Y."/>
            <person name="Takano Y."/>
            <person name="Kubo Y."/>
            <person name="Shirasu K."/>
        </authorList>
    </citation>
    <scope>NUCLEOTIDE SEQUENCE [LARGE SCALE GENOMIC DNA]</scope>
    <source>
        <strain evidence="4 5">Nara gc5</strain>
    </source>
</reference>
<evidence type="ECO:0000313" key="5">
    <source>
        <dbReference type="Proteomes" id="UP000011096"/>
    </source>
</evidence>
<proteinExistence type="inferred from homology"/>
<dbReference type="GeneID" id="43620250"/>
<comment type="caution">
    <text evidence="4">The sequence shown here is derived from an EMBL/GenBank/DDBJ whole genome shotgun (WGS) entry which is preliminary data.</text>
</comment>
<keyword evidence="2" id="KW-0843">Virulence</keyword>
<dbReference type="PIRSF" id="PIRSF029958">
    <property type="entry name" value="Necrosis-inducing_protein"/>
    <property type="match status" value="1"/>
</dbReference>
<dbReference type="InterPro" id="IPR008701">
    <property type="entry name" value="NPP1"/>
</dbReference>
<evidence type="ECO:0000313" key="4">
    <source>
        <dbReference type="EMBL" id="KAF4478429.1"/>
    </source>
</evidence>
<evidence type="ECO:0000256" key="3">
    <source>
        <dbReference type="SAM" id="MobiDB-lite"/>
    </source>
</evidence>
<dbReference type="Pfam" id="PF05630">
    <property type="entry name" value="NPP1"/>
    <property type="match status" value="1"/>
</dbReference>
<sequence length="270" mass="29412">MGGRIRLSRLCFFSSTHFYESFFEPSTMRSDVLFTIFALASGAFSAPARSNLGRRGEVGHDELSPSAQKVQDNPVGKAIERFNPTLHIAHGCQPYTAVNDAGDTSGGLKPTGSSTGGCKDTSKGQTYARGTTLNGKFAIMYAWYFPKDMPNDGVPVGSHRHDWESIVVWLNNANLTSPAIVGGAASGHGDFKLSNNPQRDGDSVKVEYFTQDLMNHELQFTDTTGTKYPVLDWDAMPAPMQTALNNTNFGSANVPFKDENFLRNLLEASI</sequence>
<evidence type="ECO:0000256" key="1">
    <source>
        <dbReference type="ARBA" id="ARBA00009520"/>
    </source>
</evidence>
<evidence type="ECO:0008006" key="6">
    <source>
        <dbReference type="Google" id="ProtNLM"/>
    </source>
</evidence>
<protein>
    <recommendedName>
        <fullName evidence="6">Necrosis inducing protein</fullName>
    </recommendedName>
</protein>
<dbReference type="OrthoDB" id="89086at2759"/>
<name>A0A7J6INS5_COLFN</name>
<dbReference type="PANTHER" id="PTHR33657">
    <property type="entry name" value="DOMAIN PROTEIN, PUTATIVE (AFU_ORTHOLOGUE AFUA_5G00600)-RELATED"/>
    <property type="match status" value="1"/>
</dbReference>
<feature type="region of interest" description="Disordered" evidence="3">
    <location>
        <begin position="103"/>
        <end position="124"/>
    </location>
</feature>
<accession>A0A7J6INS5</accession>
<evidence type="ECO:0000256" key="2">
    <source>
        <dbReference type="ARBA" id="ARBA00023026"/>
    </source>
</evidence>
<dbReference type="PANTHER" id="PTHR33657:SF8">
    <property type="entry name" value="DOMAIN PROTEIN, PUTATIVE (AFU_ORTHOLOGUE AFUA_5G00600)-RELATED"/>
    <property type="match status" value="1"/>
</dbReference>
<keyword evidence="5" id="KW-1185">Reference proteome</keyword>
<dbReference type="AlphaFoldDB" id="A0A7J6INS5"/>
<dbReference type="Proteomes" id="UP000011096">
    <property type="component" value="Unassembled WGS sequence"/>
</dbReference>
<reference evidence="4 5" key="2">
    <citation type="submission" date="2020-04" db="EMBL/GenBank/DDBJ databases">
        <title>Genome sequencing and assembly of multiple isolates from the Colletotrichum gloeosporioides species complex.</title>
        <authorList>
            <person name="Gan P."/>
            <person name="Shirasu K."/>
        </authorList>
    </citation>
    <scope>NUCLEOTIDE SEQUENCE [LARGE SCALE GENOMIC DNA]</scope>
    <source>
        <strain evidence="4 5">Nara gc5</strain>
    </source>
</reference>
<gene>
    <name evidence="4" type="ORF">CGGC5_v013505</name>
</gene>